<proteinExistence type="predicted"/>
<evidence type="ECO:0000313" key="2">
    <source>
        <dbReference type="EMBL" id="TDT51894.1"/>
    </source>
</evidence>
<keyword evidence="1" id="KW-0472">Membrane</keyword>
<evidence type="ECO:0000313" key="3">
    <source>
        <dbReference type="Proteomes" id="UP000295325"/>
    </source>
</evidence>
<dbReference type="OrthoDB" id="1926204at2"/>
<feature type="transmembrane region" description="Helical" evidence="1">
    <location>
        <begin position="27"/>
        <end position="46"/>
    </location>
</feature>
<protein>
    <submittedName>
        <fullName evidence="2">Uncharacterized protein DUF2512</fullName>
    </submittedName>
</protein>
<evidence type="ECO:0000256" key="1">
    <source>
        <dbReference type="SAM" id="Phobius"/>
    </source>
</evidence>
<feature type="transmembrane region" description="Helical" evidence="1">
    <location>
        <begin position="58"/>
        <end position="76"/>
    </location>
</feature>
<accession>A0A4R7KAL0</accession>
<gene>
    <name evidence="2" type="ORF">EDD71_11730</name>
</gene>
<dbReference type="RefSeq" id="WP_133628625.1">
    <property type="nucleotide sequence ID" value="NZ_SOAZ01000017.1"/>
</dbReference>
<keyword evidence="1" id="KW-1133">Transmembrane helix</keyword>
<feature type="transmembrane region" description="Helical" evidence="1">
    <location>
        <begin position="82"/>
        <end position="102"/>
    </location>
</feature>
<dbReference type="AlphaFoldDB" id="A0A4R7KAL0"/>
<keyword evidence="3" id="KW-1185">Reference proteome</keyword>
<reference evidence="2 3" key="1">
    <citation type="submission" date="2019-03" db="EMBL/GenBank/DDBJ databases">
        <title>Genomic Encyclopedia of Type Strains, Phase IV (KMG-IV): sequencing the most valuable type-strain genomes for metagenomic binning, comparative biology and taxonomic classification.</title>
        <authorList>
            <person name="Goeker M."/>
        </authorList>
    </citation>
    <scope>NUCLEOTIDE SEQUENCE [LARGE SCALE GENOMIC DNA]</scope>
    <source>
        <strain evidence="2 3">DSM 24455</strain>
    </source>
</reference>
<keyword evidence="1" id="KW-0812">Transmembrane</keyword>
<dbReference type="EMBL" id="SOAZ01000017">
    <property type="protein sequence ID" value="TDT51894.1"/>
    <property type="molecule type" value="Genomic_DNA"/>
</dbReference>
<organism evidence="2 3">
    <name type="scientific">Fonticella tunisiensis</name>
    <dbReference type="NCBI Taxonomy" id="1096341"/>
    <lineage>
        <taxon>Bacteria</taxon>
        <taxon>Bacillati</taxon>
        <taxon>Bacillota</taxon>
        <taxon>Clostridia</taxon>
        <taxon>Eubacteriales</taxon>
        <taxon>Clostridiaceae</taxon>
        <taxon>Fonticella</taxon>
    </lineage>
</organism>
<dbReference type="Proteomes" id="UP000295325">
    <property type="component" value="Unassembled WGS sequence"/>
</dbReference>
<sequence>MTGLFIKLIICPLIVMASDFIFRDVYFPFFFQSLLVGLILAVLAHIMELLILGKGTFWISNVLDFVAALAIVYYSQFFLEGVVITPGGAFLTAVLLFISEYIQHLYLIKNGKVEKSG</sequence>
<name>A0A4R7KAL0_9CLOT</name>
<comment type="caution">
    <text evidence="2">The sequence shown here is derived from an EMBL/GenBank/DDBJ whole genome shotgun (WGS) entry which is preliminary data.</text>
</comment>